<reference evidence="4 7" key="2">
    <citation type="submission" date="2020-08" db="EMBL/GenBank/DDBJ databases">
        <title>Sequencing the genomes of 1000 actinobacteria strains.</title>
        <authorList>
            <person name="Klenk H.-P."/>
        </authorList>
    </citation>
    <scope>NUCLEOTIDE SEQUENCE [LARGE SCALE GENOMIC DNA]</scope>
    <source>
        <strain evidence="4 7">DSM 15626</strain>
    </source>
</reference>
<evidence type="ECO:0000313" key="6">
    <source>
        <dbReference type="Proteomes" id="UP000534306"/>
    </source>
</evidence>
<dbReference type="AlphaFoldDB" id="A0A7Y4KZP0"/>
<dbReference type="Proteomes" id="UP000553957">
    <property type="component" value="Unassembled WGS sequence"/>
</dbReference>
<evidence type="ECO:0000256" key="1">
    <source>
        <dbReference type="ARBA" id="ARBA00009013"/>
    </source>
</evidence>
<dbReference type="NCBIfam" id="TIGR00377">
    <property type="entry name" value="ant_ant_sig"/>
    <property type="match status" value="1"/>
</dbReference>
<proteinExistence type="inferred from homology"/>
<evidence type="ECO:0000256" key="2">
    <source>
        <dbReference type="RuleBase" id="RU003749"/>
    </source>
</evidence>
<evidence type="ECO:0000313" key="5">
    <source>
        <dbReference type="EMBL" id="NOL41632.1"/>
    </source>
</evidence>
<dbReference type="InterPro" id="IPR003658">
    <property type="entry name" value="Anti-sigma_ant"/>
</dbReference>
<reference evidence="5 6" key="1">
    <citation type="submission" date="2020-05" db="EMBL/GenBank/DDBJ databases">
        <title>Genome sequence of Kribbella sandramycini ATCC 39419.</title>
        <authorList>
            <person name="Maclea K.S."/>
            <person name="Fair J.L."/>
        </authorList>
    </citation>
    <scope>NUCLEOTIDE SEQUENCE [LARGE SCALE GENOMIC DNA]</scope>
    <source>
        <strain evidence="5 6">ATCC 39419</strain>
    </source>
</reference>
<dbReference type="PANTHER" id="PTHR33495:SF2">
    <property type="entry name" value="ANTI-SIGMA FACTOR ANTAGONIST TM_1081-RELATED"/>
    <property type="match status" value="1"/>
</dbReference>
<dbReference type="EMBL" id="JABJRC010000003">
    <property type="protein sequence ID" value="NOL41632.1"/>
    <property type="molecule type" value="Genomic_DNA"/>
</dbReference>
<organism evidence="5 6">
    <name type="scientific">Kribbella sandramycini</name>
    <dbReference type="NCBI Taxonomy" id="60450"/>
    <lineage>
        <taxon>Bacteria</taxon>
        <taxon>Bacillati</taxon>
        <taxon>Actinomycetota</taxon>
        <taxon>Actinomycetes</taxon>
        <taxon>Propionibacteriales</taxon>
        <taxon>Kribbellaceae</taxon>
        <taxon>Kribbella</taxon>
    </lineage>
</organism>
<dbReference type="PANTHER" id="PTHR33495">
    <property type="entry name" value="ANTI-SIGMA FACTOR ANTAGONIST TM_1081-RELATED-RELATED"/>
    <property type="match status" value="1"/>
</dbReference>
<dbReference type="CDD" id="cd07043">
    <property type="entry name" value="STAS_anti-anti-sigma_factors"/>
    <property type="match status" value="1"/>
</dbReference>
<evidence type="ECO:0000259" key="3">
    <source>
        <dbReference type="PROSITE" id="PS50801"/>
    </source>
</evidence>
<evidence type="ECO:0000313" key="4">
    <source>
        <dbReference type="EMBL" id="MBB6565363.1"/>
    </source>
</evidence>
<dbReference type="InterPro" id="IPR002645">
    <property type="entry name" value="STAS_dom"/>
</dbReference>
<dbReference type="Proteomes" id="UP000534306">
    <property type="component" value="Unassembled WGS sequence"/>
</dbReference>
<protein>
    <recommendedName>
        <fullName evidence="2">Anti-sigma factor antagonist</fullName>
    </recommendedName>
</protein>
<dbReference type="GO" id="GO:0043856">
    <property type="term" value="F:anti-sigma factor antagonist activity"/>
    <property type="evidence" value="ECO:0007669"/>
    <property type="project" value="InterPro"/>
</dbReference>
<keyword evidence="6" id="KW-1185">Reference proteome</keyword>
<dbReference type="RefSeq" id="WP_171674127.1">
    <property type="nucleotide sequence ID" value="NZ_BAAAGT010000001.1"/>
</dbReference>
<dbReference type="SUPFAM" id="SSF52091">
    <property type="entry name" value="SpoIIaa-like"/>
    <property type="match status" value="1"/>
</dbReference>
<dbReference type="PROSITE" id="PS50801">
    <property type="entry name" value="STAS"/>
    <property type="match status" value="1"/>
</dbReference>
<gene>
    <name evidence="4" type="ORF">HNR71_001000</name>
    <name evidence="5" type="ORF">HPO96_15400</name>
</gene>
<dbReference type="EMBL" id="JACHKF010000001">
    <property type="protein sequence ID" value="MBB6565363.1"/>
    <property type="molecule type" value="Genomic_DNA"/>
</dbReference>
<evidence type="ECO:0000313" key="7">
    <source>
        <dbReference type="Proteomes" id="UP000553957"/>
    </source>
</evidence>
<dbReference type="Gene3D" id="3.30.750.24">
    <property type="entry name" value="STAS domain"/>
    <property type="match status" value="1"/>
</dbReference>
<comment type="caution">
    <text evidence="5">The sequence shown here is derived from an EMBL/GenBank/DDBJ whole genome shotgun (WGS) entry which is preliminary data.</text>
</comment>
<accession>A0A7Y4KZP0</accession>
<dbReference type="Pfam" id="PF01740">
    <property type="entry name" value="STAS"/>
    <property type="match status" value="1"/>
</dbReference>
<name>A0A7Y4KZP0_9ACTN</name>
<feature type="domain" description="STAS" evidence="3">
    <location>
        <begin position="7"/>
        <end position="114"/>
    </location>
</feature>
<sequence>MIDDDDLTIRTAEAADHLLLTVIGDLDLENAPAMTAALKDAIGVRPVILDLTGVDFMDSSGLGVLVGAHKEAAAHGAALLLAAPGPRLQKIFKITKLHKVFAVYESVPAAVAALGQPLQVEAAPPESVVPGFDAAGP</sequence>
<comment type="similarity">
    <text evidence="1 2">Belongs to the anti-sigma-factor antagonist family.</text>
</comment>
<dbReference type="InterPro" id="IPR036513">
    <property type="entry name" value="STAS_dom_sf"/>
</dbReference>